<dbReference type="Pfam" id="PF20240">
    <property type="entry name" value="DUF6597"/>
    <property type="match status" value="1"/>
</dbReference>
<evidence type="ECO:0000313" key="5">
    <source>
        <dbReference type="EMBL" id="MEV5506023.1"/>
    </source>
</evidence>
<dbReference type="PANTHER" id="PTHR46796">
    <property type="entry name" value="HTH-TYPE TRANSCRIPTIONAL ACTIVATOR RHAS-RELATED"/>
    <property type="match status" value="1"/>
</dbReference>
<protein>
    <submittedName>
        <fullName evidence="5">Helix-turn-helix transcriptional regulator</fullName>
    </submittedName>
</protein>
<feature type="domain" description="HTH araC/xylS-type" evidence="4">
    <location>
        <begin position="111"/>
        <end position="207"/>
    </location>
</feature>
<evidence type="ECO:0000259" key="4">
    <source>
        <dbReference type="PROSITE" id="PS01124"/>
    </source>
</evidence>
<accession>A0ABV3JT05</accession>
<dbReference type="Proteomes" id="UP001552594">
    <property type="component" value="Unassembled WGS sequence"/>
</dbReference>
<dbReference type="Gene3D" id="1.10.10.60">
    <property type="entry name" value="Homeodomain-like"/>
    <property type="match status" value="1"/>
</dbReference>
<evidence type="ECO:0000313" key="6">
    <source>
        <dbReference type="Proteomes" id="UP001552594"/>
    </source>
</evidence>
<dbReference type="PANTHER" id="PTHR46796:SF15">
    <property type="entry name" value="BLL1074 PROTEIN"/>
    <property type="match status" value="1"/>
</dbReference>
<evidence type="ECO:0000256" key="1">
    <source>
        <dbReference type="ARBA" id="ARBA00023015"/>
    </source>
</evidence>
<keyword evidence="3" id="KW-0804">Transcription</keyword>
<dbReference type="Pfam" id="PF12833">
    <property type="entry name" value="HTH_18"/>
    <property type="match status" value="1"/>
</dbReference>
<reference evidence="5 6" key="1">
    <citation type="submission" date="2024-06" db="EMBL/GenBank/DDBJ databases">
        <title>The Natural Products Discovery Center: Release of the First 8490 Sequenced Strains for Exploring Actinobacteria Biosynthetic Diversity.</title>
        <authorList>
            <person name="Kalkreuter E."/>
            <person name="Kautsar S.A."/>
            <person name="Yang D."/>
            <person name="Bader C.D."/>
            <person name="Teijaro C.N."/>
            <person name="Fluegel L."/>
            <person name="Davis C.M."/>
            <person name="Simpson J.R."/>
            <person name="Lauterbach L."/>
            <person name="Steele A.D."/>
            <person name="Gui C."/>
            <person name="Meng S."/>
            <person name="Li G."/>
            <person name="Viehrig K."/>
            <person name="Ye F."/>
            <person name="Su P."/>
            <person name="Kiefer A.F."/>
            <person name="Nichols A."/>
            <person name="Cepeda A.J."/>
            <person name="Yan W."/>
            <person name="Fan B."/>
            <person name="Jiang Y."/>
            <person name="Adhikari A."/>
            <person name="Zheng C.-J."/>
            <person name="Schuster L."/>
            <person name="Cowan T.M."/>
            <person name="Smanski M.J."/>
            <person name="Chevrette M.G."/>
            <person name="De Carvalho L.P.S."/>
            <person name="Shen B."/>
        </authorList>
    </citation>
    <scope>NUCLEOTIDE SEQUENCE [LARGE SCALE GENOMIC DNA]</scope>
    <source>
        <strain evidence="5 6">NPDC052347</strain>
    </source>
</reference>
<dbReference type="InterPro" id="IPR046532">
    <property type="entry name" value="DUF6597"/>
</dbReference>
<evidence type="ECO:0000256" key="3">
    <source>
        <dbReference type="ARBA" id="ARBA00023163"/>
    </source>
</evidence>
<keyword evidence="2" id="KW-0238">DNA-binding</keyword>
<dbReference type="SMART" id="SM00342">
    <property type="entry name" value="HTH_ARAC"/>
    <property type="match status" value="1"/>
</dbReference>
<dbReference type="InterPro" id="IPR018060">
    <property type="entry name" value="HTH_AraC"/>
</dbReference>
<name>A0ABV3JT05_STRON</name>
<proteinExistence type="predicted"/>
<comment type="caution">
    <text evidence="5">The sequence shown here is derived from an EMBL/GenBank/DDBJ whole genome shotgun (WGS) entry which is preliminary data.</text>
</comment>
<sequence>MTPLRVLPDGCLDLIWTGERLLVAGPDTGAHLVTGAPGGTATGVRLAPGTGPALLGVPAAELRDLRVPLADLWPEHRVRPLHQRMAESTAPGRALEEALRPAEDAPWPGRDPLTAGLLAGARRGRPVSALAAQLGVGERRLHRHSLQVFGYGPKMLTRILRMRQALTLARAGHPFAQLATTCGYADQSHLAREIRALTGVPLRELIP</sequence>
<gene>
    <name evidence="5" type="ORF">AB0L16_06020</name>
</gene>
<dbReference type="PROSITE" id="PS01124">
    <property type="entry name" value="HTH_ARAC_FAMILY_2"/>
    <property type="match status" value="1"/>
</dbReference>
<keyword evidence="1" id="KW-0805">Transcription regulation</keyword>
<organism evidence="5 6">
    <name type="scientific">Streptomyces orinoci</name>
    <name type="common">Streptoverticillium orinoci</name>
    <dbReference type="NCBI Taxonomy" id="67339"/>
    <lineage>
        <taxon>Bacteria</taxon>
        <taxon>Bacillati</taxon>
        <taxon>Actinomycetota</taxon>
        <taxon>Actinomycetes</taxon>
        <taxon>Kitasatosporales</taxon>
        <taxon>Streptomycetaceae</taxon>
        <taxon>Streptomyces</taxon>
    </lineage>
</organism>
<dbReference type="InterPro" id="IPR050204">
    <property type="entry name" value="AraC_XylS_family_regulators"/>
</dbReference>
<dbReference type="InterPro" id="IPR018062">
    <property type="entry name" value="HTH_AraC-typ_CS"/>
</dbReference>
<evidence type="ECO:0000256" key="2">
    <source>
        <dbReference type="ARBA" id="ARBA00023125"/>
    </source>
</evidence>
<dbReference type="EMBL" id="JBFAUK010000003">
    <property type="protein sequence ID" value="MEV5506023.1"/>
    <property type="molecule type" value="Genomic_DNA"/>
</dbReference>
<dbReference type="PROSITE" id="PS00041">
    <property type="entry name" value="HTH_ARAC_FAMILY_1"/>
    <property type="match status" value="1"/>
</dbReference>
<dbReference type="RefSeq" id="WP_241561434.1">
    <property type="nucleotide sequence ID" value="NZ_JBFAUK010000003.1"/>
</dbReference>
<keyword evidence="6" id="KW-1185">Reference proteome</keyword>